<dbReference type="Pfam" id="PF00892">
    <property type="entry name" value="EamA"/>
    <property type="match status" value="2"/>
</dbReference>
<evidence type="ECO:0000313" key="9">
    <source>
        <dbReference type="Proteomes" id="UP000028501"/>
    </source>
</evidence>
<gene>
    <name evidence="8" type="ORF">AFULGI_00008700</name>
</gene>
<comment type="subcellular location">
    <subcellularLocation>
        <location evidence="1">Cell membrane</location>
        <topology evidence="1">Multi-pass membrane protein</topology>
    </subcellularLocation>
</comment>
<name>A0A075WEY0_ARCFL</name>
<evidence type="ECO:0000256" key="5">
    <source>
        <dbReference type="ARBA" id="ARBA00023136"/>
    </source>
</evidence>
<evidence type="ECO:0000256" key="4">
    <source>
        <dbReference type="ARBA" id="ARBA00022989"/>
    </source>
</evidence>
<dbReference type="GeneID" id="24794386"/>
<evidence type="ECO:0000256" key="6">
    <source>
        <dbReference type="SAM" id="Phobius"/>
    </source>
</evidence>
<keyword evidence="3 6" id="KW-0812">Transmembrane</keyword>
<protein>
    <submittedName>
        <fullName evidence="8">EamA-like transporter family</fullName>
    </submittedName>
</protein>
<dbReference type="KEGG" id="afg:AFULGI_00008700"/>
<feature type="transmembrane region" description="Helical" evidence="6">
    <location>
        <begin position="252"/>
        <end position="269"/>
    </location>
</feature>
<dbReference type="EMBL" id="CP006577">
    <property type="protein sequence ID" value="AIG97664.1"/>
    <property type="molecule type" value="Genomic_DNA"/>
</dbReference>
<feature type="transmembrane region" description="Helical" evidence="6">
    <location>
        <begin position="86"/>
        <end position="105"/>
    </location>
</feature>
<dbReference type="InterPro" id="IPR000620">
    <property type="entry name" value="EamA_dom"/>
</dbReference>
<keyword evidence="2" id="KW-1003">Cell membrane</keyword>
<sequence length="271" mass="30086">MKRLYADLGLALVALIWGSTFPVVKIALDSMSPFAFNTVRFFIACLFFLPFLKGWDFKDGFKIGIASFLGYTFQTVGLDYTTATNGGFITSTYVVLAPIISWLVYKDVFDKRDVSGVLLAFVGFYFLSGYSGFNIGDILMLFCALFFGAEIAMISHYSRLSNPTMLAFWQSFAIFILSAPFAVFTTTKFEINTTVILCLLITAFFATFVAKMLQNWLQSYTKSSDAAVILSLEGVFAHLFSVAVLAEILTPVQYFGAFLILLAVIIVSLRV</sequence>
<evidence type="ECO:0000256" key="2">
    <source>
        <dbReference type="ARBA" id="ARBA00022475"/>
    </source>
</evidence>
<keyword evidence="4 6" id="KW-1133">Transmembrane helix</keyword>
<feature type="transmembrane region" description="Helical" evidence="6">
    <location>
        <begin position="7"/>
        <end position="28"/>
    </location>
</feature>
<reference evidence="8 9" key="1">
    <citation type="submission" date="2013-07" db="EMBL/GenBank/DDBJ databases">
        <title>Genome of Archaeoglobus fulgidus.</title>
        <authorList>
            <person name="Fiebig A."/>
            <person name="Birkeland N.-K."/>
        </authorList>
    </citation>
    <scope>NUCLEOTIDE SEQUENCE [LARGE SCALE GENOMIC DNA]</scope>
    <source>
        <strain evidence="8 9">DSM 8774</strain>
    </source>
</reference>
<dbReference type="InterPro" id="IPR051258">
    <property type="entry name" value="Diverse_Substrate_Transporter"/>
</dbReference>
<feature type="transmembrane region" description="Helical" evidence="6">
    <location>
        <begin position="191"/>
        <end position="213"/>
    </location>
</feature>
<accession>A0A075WEY0</accession>
<feature type="transmembrane region" description="Helical" evidence="6">
    <location>
        <begin position="138"/>
        <end position="154"/>
    </location>
</feature>
<organism evidence="8 9">
    <name type="scientific">Archaeoglobus fulgidus DSM 8774</name>
    <dbReference type="NCBI Taxonomy" id="1344584"/>
    <lineage>
        <taxon>Archaea</taxon>
        <taxon>Methanobacteriati</taxon>
        <taxon>Methanobacteriota</taxon>
        <taxon>Archaeoglobi</taxon>
        <taxon>Archaeoglobales</taxon>
        <taxon>Archaeoglobaceae</taxon>
        <taxon>Archaeoglobus</taxon>
    </lineage>
</organism>
<dbReference type="InterPro" id="IPR037185">
    <property type="entry name" value="EmrE-like"/>
</dbReference>
<feature type="transmembrane region" description="Helical" evidence="6">
    <location>
        <begin position="225"/>
        <end position="246"/>
    </location>
</feature>
<dbReference type="PANTHER" id="PTHR42920:SF5">
    <property type="entry name" value="EAMA DOMAIN-CONTAINING PROTEIN"/>
    <property type="match status" value="1"/>
</dbReference>
<dbReference type="Proteomes" id="UP000028501">
    <property type="component" value="Chromosome"/>
</dbReference>
<dbReference type="HOGENOM" id="CLU_033863_21_3_2"/>
<dbReference type="RefSeq" id="WP_048095294.1">
    <property type="nucleotide sequence ID" value="NZ_CP006577.1"/>
</dbReference>
<evidence type="ECO:0000259" key="7">
    <source>
        <dbReference type="Pfam" id="PF00892"/>
    </source>
</evidence>
<evidence type="ECO:0000313" key="8">
    <source>
        <dbReference type="EMBL" id="AIG97664.1"/>
    </source>
</evidence>
<dbReference type="SUPFAM" id="SSF103481">
    <property type="entry name" value="Multidrug resistance efflux transporter EmrE"/>
    <property type="match status" value="2"/>
</dbReference>
<feature type="transmembrane region" description="Helical" evidence="6">
    <location>
        <begin position="114"/>
        <end position="132"/>
    </location>
</feature>
<keyword evidence="5 6" id="KW-0472">Membrane</keyword>
<feature type="transmembrane region" description="Helical" evidence="6">
    <location>
        <begin position="166"/>
        <end position="185"/>
    </location>
</feature>
<proteinExistence type="predicted"/>
<feature type="transmembrane region" description="Helical" evidence="6">
    <location>
        <begin position="34"/>
        <end position="51"/>
    </location>
</feature>
<feature type="domain" description="EamA" evidence="7">
    <location>
        <begin position="6"/>
        <end position="128"/>
    </location>
</feature>
<evidence type="ECO:0000256" key="3">
    <source>
        <dbReference type="ARBA" id="ARBA00022692"/>
    </source>
</evidence>
<dbReference type="GO" id="GO:0005886">
    <property type="term" value="C:plasma membrane"/>
    <property type="evidence" value="ECO:0007669"/>
    <property type="project" value="UniProtKB-SubCell"/>
</dbReference>
<dbReference type="AlphaFoldDB" id="A0A075WEY0"/>
<feature type="domain" description="EamA" evidence="7">
    <location>
        <begin position="135"/>
        <end position="268"/>
    </location>
</feature>
<dbReference type="PANTHER" id="PTHR42920">
    <property type="entry name" value="OS03G0707200 PROTEIN-RELATED"/>
    <property type="match status" value="1"/>
</dbReference>
<evidence type="ECO:0000256" key="1">
    <source>
        <dbReference type="ARBA" id="ARBA00004651"/>
    </source>
</evidence>